<accession>A0A1N5VBZ2</accession>
<dbReference type="SUPFAM" id="SSF69819">
    <property type="entry name" value="MTH1598-like"/>
    <property type="match status" value="1"/>
</dbReference>
<proteinExistence type="predicted"/>
<dbReference type="STRING" id="1673428.CPM_1326"/>
<reference evidence="3" key="2">
    <citation type="submission" date="2016-06" db="EMBL/GenBank/DDBJ databases">
        <authorList>
            <person name="Toshchakov V.S."/>
        </authorList>
    </citation>
    <scope>NUCLEOTIDE SEQUENCE [LARGE SCALE GENOMIC DNA]</scope>
    <source>
        <strain>PM4 (JCM 30641</strain>
        <strain evidence="3">\VKM B-2940)</strain>
    </source>
</reference>
<name>A0A1N5VBZ2_9ARCH</name>
<dbReference type="EMBL" id="LT671858">
    <property type="protein sequence ID" value="SIM70662.1"/>
    <property type="molecule type" value="Genomic_DNA"/>
</dbReference>
<keyword evidence="3" id="KW-1185">Reference proteome</keyword>
<dbReference type="RefSeq" id="WP_021788954.1">
    <property type="nucleotide sequence ID" value="NZ_LT671858.1"/>
</dbReference>
<organism evidence="1 4">
    <name type="scientific">Cuniculiplasma divulgatum</name>
    <dbReference type="NCBI Taxonomy" id="1673428"/>
    <lineage>
        <taxon>Archaea</taxon>
        <taxon>Methanobacteriati</taxon>
        <taxon>Thermoplasmatota</taxon>
        <taxon>Thermoplasmata</taxon>
        <taxon>Thermoplasmatales</taxon>
        <taxon>Cuniculiplasmataceae</taxon>
        <taxon>Cuniculiplasma</taxon>
    </lineage>
</organism>
<dbReference type="KEGG" id="cdiv:CPM_1326"/>
<protein>
    <recommendedName>
        <fullName evidence="5">Archease domain-containing protein</fullName>
    </recommendedName>
</protein>
<sequence length="135" mass="15544">MFKIVDHEADTTIRFFYSSIDEIVTSIIKSFQETVLGRSEDLEWGELETINIAIDCKLSYKFLAIDLFNEMIFLMEEKDIFPVEMKKISFNGDSNNLEIIYGKCLNVRNYNAIPKAATTNSGKTSDQFFDITLDL</sequence>
<reference evidence="2" key="3">
    <citation type="submission" date="2016-06" db="EMBL/GenBank/DDBJ databases">
        <authorList>
            <person name="Olsen C.W."/>
            <person name="Carey S."/>
            <person name="Hinshaw L."/>
            <person name="Karasin A.I."/>
        </authorList>
    </citation>
    <scope>NUCLEOTIDE SEQUENCE [LARGE SCALE GENOMIC DNA]</scope>
    <source>
        <strain evidence="2">PM4</strain>
    </source>
</reference>
<dbReference type="GeneID" id="41588574"/>
<evidence type="ECO:0000313" key="4">
    <source>
        <dbReference type="Proteomes" id="UP000195607"/>
    </source>
</evidence>
<dbReference type="InterPro" id="IPR036820">
    <property type="entry name" value="Archease_dom_sf"/>
</dbReference>
<gene>
    <name evidence="2" type="ORF">CPM_1326</name>
    <name evidence="1" type="ORF">CSP5_1327</name>
</gene>
<dbReference type="GO" id="GO:0046872">
    <property type="term" value="F:metal ion binding"/>
    <property type="evidence" value="ECO:0007669"/>
    <property type="project" value="UniProtKB-KW"/>
</dbReference>
<evidence type="ECO:0000313" key="3">
    <source>
        <dbReference type="Proteomes" id="UP000187822"/>
    </source>
</evidence>
<dbReference type="Gene3D" id="3.55.10.10">
    <property type="entry name" value="Archease domain"/>
    <property type="match status" value="1"/>
</dbReference>
<dbReference type="GO" id="GO:0008033">
    <property type="term" value="P:tRNA processing"/>
    <property type="evidence" value="ECO:0007669"/>
    <property type="project" value="UniProtKB-KW"/>
</dbReference>
<dbReference type="Proteomes" id="UP000187822">
    <property type="component" value="Chromosome I"/>
</dbReference>
<evidence type="ECO:0008006" key="5">
    <source>
        <dbReference type="Google" id="ProtNLM"/>
    </source>
</evidence>
<dbReference type="Proteomes" id="UP000195607">
    <property type="component" value="Chromosome I"/>
</dbReference>
<dbReference type="AlphaFoldDB" id="A0A1N5VBZ2"/>
<dbReference type="EMBL" id="LT719092">
    <property type="protein sequence ID" value="SJK85127.1"/>
    <property type="molecule type" value="Genomic_DNA"/>
</dbReference>
<evidence type="ECO:0000313" key="1">
    <source>
        <dbReference type="EMBL" id="SIM70662.1"/>
    </source>
</evidence>
<evidence type="ECO:0000313" key="2">
    <source>
        <dbReference type="EMBL" id="SJK85127.1"/>
    </source>
</evidence>
<reference evidence="1 4" key="1">
    <citation type="submission" date="2016-04" db="EMBL/GenBank/DDBJ databases">
        <authorList>
            <person name="Evans L.H."/>
            <person name="Alamgir A."/>
            <person name="Owens N."/>
            <person name="Weber N.D."/>
            <person name="Virtaneva K."/>
            <person name="Barbian K."/>
            <person name="Babar A."/>
            <person name="Rosenke K."/>
        </authorList>
    </citation>
    <scope>NUCLEOTIDE SEQUENCE [LARGE SCALE GENOMIC DNA]</scope>
    <source>
        <strain evidence="1">S5</strain>
        <strain evidence="4">S5(T) (JCM 30642 \VKM B-2941)</strain>
    </source>
</reference>